<comment type="caution">
    <text evidence="1">The sequence shown here is derived from an EMBL/GenBank/DDBJ whole genome shotgun (WGS) entry which is preliminary data.</text>
</comment>
<dbReference type="EMBL" id="LRGB01011048">
    <property type="protein sequence ID" value="KZS00258.1"/>
    <property type="molecule type" value="Genomic_DNA"/>
</dbReference>
<dbReference type="PANTHER" id="PTHR47501">
    <property type="entry name" value="TRANSPOSASE-RELATED"/>
    <property type="match status" value="1"/>
</dbReference>
<accession>A0A164HHQ0</accession>
<organism evidence="1 2">
    <name type="scientific">Daphnia magna</name>
    <dbReference type="NCBI Taxonomy" id="35525"/>
    <lineage>
        <taxon>Eukaryota</taxon>
        <taxon>Metazoa</taxon>
        <taxon>Ecdysozoa</taxon>
        <taxon>Arthropoda</taxon>
        <taxon>Crustacea</taxon>
        <taxon>Branchiopoda</taxon>
        <taxon>Diplostraca</taxon>
        <taxon>Cladocera</taxon>
        <taxon>Anomopoda</taxon>
        <taxon>Daphniidae</taxon>
        <taxon>Daphnia</taxon>
    </lineage>
</organism>
<name>A0A164HHQ0_9CRUS</name>
<sequence>MIEYLHKEYQVVDKLRGATTDNGSNFLKAFRKSGNASNVPNYDDDDFEQSDEEDALYFEIGEIIDGRITQDYFANNVNPTLPMHRKCACHLLSLIAKADISKIQDHTFQELKNSTIVKIQLLLNKQTSSSENSDLIMELIEPTTTN</sequence>
<proteinExistence type="predicted"/>
<dbReference type="AlphaFoldDB" id="A0A164HHQ0"/>
<dbReference type="PANTHER" id="PTHR47501:SF8">
    <property type="match status" value="1"/>
</dbReference>
<evidence type="ECO:0000313" key="1">
    <source>
        <dbReference type="EMBL" id="KZS00258.1"/>
    </source>
</evidence>
<feature type="non-terminal residue" evidence="1">
    <location>
        <position position="146"/>
    </location>
</feature>
<dbReference type="OrthoDB" id="6380091at2759"/>
<dbReference type="Proteomes" id="UP000076858">
    <property type="component" value="Unassembled WGS sequence"/>
</dbReference>
<reference evidence="1 2" key="1">
    <citation type="submission" date="2016-03" db="EMBL/GenBank/DDBJ databases">
        <title>EvidentialGene: Evidence-directed Construction of Genes on Genomes.</title>
        <authorList>
            <person name="Gilbert D.G."/>
            <person name="Choi J.-H."/>
            <person name="Mockaitis K."/>
            <person name="Colbourne J."/>
            <person name="Pfrender M."/>
        </authorList>
    </citation>
    <scope>NUCLEOTIDE SEQUENCE [LARGE SCALE GENOMIC DNA]</scope>
    <source>
        <strain evidence="1 2">Xinb3</strain>
        <tissue evidence="1">Complete organism</tissue>
    </source>
</reference>
<gene>
    <name evidence="1" type="ORF">APZ42_003522</name>
</gene>
<keyword evidence="2" id="KW-1185">Reference proteome</keyword>
<protein>
    <submittedName>
        <fullName evidence="1">Uncharacterized protein</fullName>
    </submittedName>
</protein>
<evidence type="ECO:0000313" key="2">
    <source>
        <dbReference type="Proteomes" id="UP000076858"/>
    </source>
</evidence>